<dbReference type="GO" id="GO:0008270">
    <property type="term" value="F:zinc ion binding"/>
    <property type="evidence" value="ECO:0007669"/>
    <property type="project" value="InterPro"/>
</dbReference>
<dbReference type="Pfam" id="PF00107">
    <property type="entry name" value="ADH_zinc_N"/>
    <property type="match status" value="1"/>
</dbReference>
<dbReference type="InterPro" id="IPR011032">
    <property type="entry name" value="GroES-like_sf"/>
</dbReference>
<dbReference type="GO" id="GO:0003960">
    <property type="term" value="F:quinone reductase (NADPH) activity"/>
    <property type="evidence" value="ECO:0007669"/>
    <property type="project" value="InterPro"/>
</dbReference>
<dbReference type="PANTHER" id="PTHR48106">
    <property type="entry name" value="QUINONE OXIDOREDUCTASE PIG3-RELATED"/>
    <property type="match status" value="1"/>
</dbReference>
<dbReference type="FunFam" id="3.40.50.720:FF:000053">
    <property type="entry name" value="Quinone oxidoreductase 1"/>
    <property type="match status" value="1"/>
</dbReference>
<evidence type="ECO:0000313" key="5">
    <source>
        <dbReference type="Proteomes" id="UP000463951"/>
    </source>
</evidence>
<dbReference type="InterPro" id="IPR013149">
    <property type="entry name" value="ADH-like_C"/>
</dbReference>
<dbReference type="AlphaFoldDB" id="A0A499U9X2"/>
<protein>
    <submittedName>
        <fullName evidence="4">Quinone oxidoreductase</fullName>
    </submittedName>
</protein>
<accession>A0A499U9X2</accession>
<dbReference type="InterPro" id="IPR036291">
    <property type="entry name" value="NAD(P)-bd_dom_sf"/>
</dbReference>
<dbReference type="Gene3D" id="3.40.50.720">
    <property type="entry name" value="NAD(P)-binding Rossmann-like Domain"/>
    <property type="match status" value="1"/>
</dbReference>
<dbReference type="InterPro" id="IPR002364">
    <property type="entry name" value="Quin_OxRdtase/zeta-crystal_CS"/>
</dbReference>
<dbReference type="PROSITE" id="PS01162">
    <property type="entry name" value="QOR_ZETA_CRYSTAL"/>
    <property type="match status" value="1"/>
</dbReference>
<reference evidence="4 5" key="1">
    <citation type="journal article" date="2020" name="Int. J. Syst. Evol. Microbiol.">
        <title>Reclassification of Streptomyces castelarensis and Streptomyces sporoclivatus as later heterotypic synonyms of Streptomyces antimycoticus.</title>
        <authorList>
            <person name="Komaki H."/>
            <person name="Tamura T."/>
        </authorList>
    </citation>
    <scope>NUCLEOTIDE SEQUENCE [LARGE SCALE GENOMIC DNA]</scope>
    <source>
        <strain evidence="4 5">NBRC 100767</strain>
    </source>
</reference>
<dbReference type="SMART" id="SM00829">
    <property type="entry name" value="PKS_ER"/>
    <property type="match status" value="1"/>
</dbReference>
<evidence type="ECO:0000256" key="1">
    <source>
        <dbReference type="ARBA" id="ARBA00022857"/>
    </source>
</evidence>
<dbReference type="PANTHER" id="PTHR48106:SF13">
    <property type="entry name" value="QUINONE OXIDOREDUCTASE-RELATED"/>
    <property type="match status" value="1"/>
</dbReference>
<evidence type="ECO:0000259" key="3">
    <source>
        <dbReference type="SMART" id="SM00829"/>
    </source>
</evidence>
<dbReference type="GO" id="GO:0070402">
    <property type="term" value="F:NADPH binding"/>
    <property type="evidence" value="ECO:0007669"/>
    <property type="project" value="TreeGrafter"/>
</dbReference>
<dbReference type="SUPFAM" id="SSF50129">
    <property type="entry name" value="GroES-like"/>
    <property type="match status" value="1"/>
</dbReference>
<dbReference type="Pfam" id="PF08240">
    <property type="entry name" value="ADH_N"/>
    <property type="match status" value="1"/>
</dbReference>
<sequence length="322" mass="34025">MRAVTVRDTGGPEVLRLERHPETHPGAGEVAVDTAACGVNYIDIYQRRGLYPLPLPFVPGQEGAGVVTAVGAGVRDVRPGDRVAWADAQGSYAERTVLDADRTVPVPAGLSFDAAAGVALQGMTAHYLAHDAHRISDGHTVLVHAAAGGVGLLLVQLAKLRGAHVIGTVSTELKERAARAAGADHIVRYGTEDFAARARELTGGTGVDAVYDGVGRATFDQSLECLRPRGCLVLYGQSSGPVPPVDPQRLNAAGSVFLTRPSLTHYLADRRELLARAADVFGWLESGRVTLSIDKVFTLAGARRAHVALESRRTSGKILLRP</sequence>
<dbReference type="InterPro" id="IPR020843">
    <property type="entry name" value="ER"/>
</dbReference>
<dbReference type="InterPro" id="IPR047618">
    <property type="entry name" value="QOR-like"/>
</dbReference>
<gene>
    <name evidence="4" type="ORF">SSPO_000330</name>
</gene>
<dbReference type="EMBL" id="AP019620">
    <property type="protein sequence ID" value="BBJ37315.1"/>
    <property type="molecule type" value="Genomic_DNA"/>
</dbReference>
<dbReference type="GO" id="GO:0035925">
    <property type="term" value="F:mRNA 3'-UTR AU-rich region binding"/>
    <property type="evidence" value="ECO:0007669"/>
    <property type="project" value="TreeGrafter"/>
</dbReference>
<evidence type="ECO:0000256" key="2">
    <source>
        <dbReference type="ARBA" id="ARBA00023002"/>
    </source>
</evidence>
<feature type="domain" description="Enoyl reductase (ER)" evidence="3">
    <location>
        <begin position="10"/>
        <end position="320"/>
    </location>
</feature>
<organism evidence="4 5">
    <name type="scientific">Streptomyces antimycoticus</name>
    <dbReference type="NCBI Taxonomy" id="68175"/>
    <lineage>
        <taxon>Bacteria</taxon>
        <taxon>Bacillati</taxon>
        <taxon>Actinomycetota</taxon>
        <taxon>Actinomycetes</taxon>
        <taxon>Kitasatosporales</taxon>
        <taxon>Streptomycetaceae</taxon>
        <taxon>Streptomyces</taxon>
        <taxon>Streptomyces violaceusniger group</taxon>
    </lineage>
</organism>
<keyword evidence="2" id="KW-0560">Oxidoreductase</keyword>
<dbReference type="SUPFAM" id="SSF51735">
    <property type="entry name" value="NAD(P)-binding Rossmann-fold domains"/>
    <property type="match status" value="1"/>
</dbReference>
<evidence type="ECO:0000313" key="4">
    <source>
        <dbReference type="EMBL" id="BBJ37315.1"/>
    </source>
</evidence>
<dbReference type="Gene3D" id="3.90.180.10">
    <property type="entry name" value="Medium-chain alcohol dehydrogenases, catalytic domain"/>
    <property type="match status" value="1"/>
</dbReference>
<dbReference type="Proteomes" id="UP000463951">
    <property type="component" value="Chromosome"/>
</dbReference>
<keyword evidence="1" id="KW-0521">NADP</keyword>
<dbReference type="InterPro" id="IPR013154">
    <property type="entry name" value="ADH-like_N"/>
</dbReference>
<name>A0A499U9X2_9ACTN</name>
<dbReference type="CDD" id="cd05286">
    <property type="entry name" value="QOR2"/>
    <property type="match status" value="1"/>
</dbReference>
<dbReference type="GO" id="GO:0005829">
    <property type="term" value="C:cytosol"/>
    <property type="evidence" value="ECO:0007669"/>
    <property type="project" value="TreeGrafter"/>
</dbReference>
<proteinExistence type="predicted"/>